<proteinExistence type="predicted"/>
<organism evidence="2 3">
    <name type="scientific">Cardamine amara subsp. amara</name>
    <dbReference type="NCBI Taxonomy" id="228776"/>
    <lineage>
        <taxon>Eukaryota</taxon>
        <taxon>Viridiplantae</taxon>
        <taxon>Streptophyta</taxon>
        <taxon>Embryophyta</taxon>
        <taxon>Tracheophyta</taxon>
        <taxon>Spermatophyta</taxon>
        <taxon>Magnoliopsida</taxon>
        <taxon>eudicotyledons</taxon>
        <taxon>Gunneridae</taxon>
        <taxon>Pentapetalae</taxon>
        <taxon>rosids</taxon>
        <taxon>malvids</taxon>
        <taxon>Brassicales</taxon>
        <taxon>Brassicaceae</taxon>
        <taxon>Cardamineae</taxon>
        <taxon>Cardamine</taxon>
    </lineage>
</organism>
<sequence length="122" mass="13948">MRLLKNQRSRGGGGRNNMKRFGNRRENVSSRPRIFRNCCNIDGEKFSEKLEALKSLLPPSVTAAKQSHQDADVEEDSRSGETEQLFQETADYIVRLRTQVVVLQKLIKIYGSSDQTEDDFVL</sequence>
<feature type="compositionally biased region" description="Basic and acidic residues" evidence="1">
    <location>
        <begin position="67"/>
        <end position="81"/>
    </location>
</feature>
<protein>
    <submittedName>
        <fullName evidence="2">Uncharacterized protein</fullName>
    </submittedName>
</protein>
<dbReference type="EMBL" id="JBANAX010000891">
    <property type="protein sequence ID" value="KAL1189604.1"/>
    <property type="molecule type" value="Genomic_DNA"/>
</dbReference>
<evidence type="ECO:0000256" key="1">
    <source>
        <dbReference type="SAM" id="MobiDB-lite"/>
    </source>
</evidence>
<reference evidence="2 3" key="1">
    <citation type="submission" date="2024-04" db="EMBL/GenBank/DDBJ databases">
        <title>Genome assembly C_amara_ONT_v2.</title>
        <authorList>
            <person name="Yant L."/>
            <person name="Moore C."/>
            <person name="Slenker M."/>
        </authorList>
    </citation>
    <scope>NUCLEOTIDE SEQUENCE [LARGE SCALE GENOMIC DNA]</scope>
    <source>
        <tissue evidence="2">Leaf</tissue>
    </source>
</reference>
<dbReference type="Proteomes" id="UP001558713">
    <property type="component" value="Unassembled WGS sequence"/>
</dbReference>
<gene>
    <name evidence="2" type="ORF">V5N11_030460</name>
</gene>
<feature type="region of interest" description="Disordered" evidence="1">
    <location>
        <begin position="61"/>
        <end position="82"/>
    </location>
</feature>
<keyword evidence="3" id="KW-1185">Reference proteome</keyword>
<feature type="region of interest" description="Disordered" evidence="1">
    <location>
        <begin position="1"/>
        <end position="29"/>
    </location>
</feature>
<name>A0ABD0Z4H7_CARAN</name>
<comment type="caution">
    <text evidence="2">The sequence shown here is derived from an EMBL/GenBank/DDBJ whole genome shotgun (WGS) entry which is preliminary data.</text>
</comment>
<dbReference type="AlphaFoldDB" id="A0ABD0Z4H7"/>
<evidence type="ECO:0000313" key="2">
    <source>
        <dbReference type="EMBL" id="KAL1189604.1"/>
    </source>
</evidence>
<evidence type="ECO:0000313" key="3">
    <source>
        <dbReference type="Proteomes" id="UP001558713"/>
    </source>
</evidence>
<accession>A0ABD0Z4H7</accession>